<accession>A0A8D8EVH0</accession>
<proteinExistence type="predicted"/>
<reference evidence="1" key="1">
    <citation type="submission" date="2021-05" db="EMBL/GenBank/DDBJ databases">
        <authorList>
            <person name="Alioto T."/>
            <person name="Alioto T."/>
            <person name="Gomez Garrido J."/>
        </authorList>
    </citation>
    <scope>NUCLEOTIDE SEQUENCE</scope>
</reference>
<dbReference type="EMBL" id="HBUE01009874">
    <property type="protein sequence ID" value="CAG6447745.1"/>
    <property type="molecule type" value="Transcribed_RNA"/>
</dbReference>
<dbReference type="EMBL" id="HBUE01009876">
    <property type="protein sequence ID" value="CAG6447750.1"/>
    <property type="molecule type" value="Transcribed_RNA"/>
</dbReference>
<name>A0A8D8EVH0_CULPI</name>
<evidence type="ECO:0000313" key="1">
    <source>
        <dbReference type="EMBL" id="CAG6447750.1"/>
    </source>
</evidence>
<organism evidence="1">
    <name type="scientific">Culex pipiens</name>
    <name type="common">House mosquito</name>
    <dbReference type="NCBI Taxonomy" id="7175"/>
    <lineage>
        <taxon>Eukaryota</taxon>
        <taxon>Metazoa</taxon>
        <taxon>Ecdysozoa</taxon>
        <taxon>Arthropoda</taxon>
        <taxon>Hexapoda</taxon>
        <taxon>Insecta</taxon>
        <taxon>Pterygota</taxon>
        <taxon>Neoptera</taxon>
        <taxon>Endopterygota</taxon>
        <taxon>Diptera</taxon>
        <taxon>Nematocera</taxon>
        <taxon>Culicoidea</taxon>
        <taxon>Culicidae</taxon>
        <taxon>Culicinae</taxon>
        <taxon>Culicini</taxon>
        <taxon>Culex</taxon>
        <taxon>Culex</taxon>
    </lineage>
</organism>
<sequence>MHSVAMGALWPTSRQTLPRRRWFRLFPRSRDQPCHRLSRRWFHSFRPAVAIRTLGSCPRWNAAVTRRFSTRATPTGTGSCPGSKSRKFSCSRACPRTCWPRSGACATPTSAASCAWRSFVWRCGSLTAPRRAFRRRRCSRRTWFHRACGRAH</sequence>
<dbReference type="AlphaFoldDB" id="A0A8D8EVH0"/>
<protein>
    <submittedName>
        <fullName evidence="1">(northern house mosquito) hypothetical protein</fullName>
    </submittedName>
</protein>